<comment type="caution">
    <text evidence="8">The sequence shown here is derived from an EMBL/GenBank/DDBJ whole genome shotgun (WGS) entry which is preliminary data.</text>
</comment>
<dbReference type="Pfam" id="PF24892">
    <property type="entry name" value="UTP6_C"/>
    <property type="match status" value="1"/>
</dbReference>
<dbReference type="Proteomes" id="UP001642483">
    <property type="component" value="Unassembled WGS sequence"/>
</dbReference>
<dbReference type="PANTHER" id="PTHR23271:SF1">
    <property type="entry name" value="U3 SMALL NUCLEOLAR RNA-ASSOCIATED PROTEIN 6 HOMOLOG"/>
    <property type="match status" value="1"/>
</dbReference>
<evidence type="ECO:0000256" key="2">
    <source>
        <dbReference type="ARBA" id="ARBA00010734"/>
    </source>
</evidence>
<dbReference type="InterPro" id="IPR011990">
    <property type="entry name" value="TPR-like_helical_dom_sf"/>
</dbReference>
<evidence type="ECO:0008006" key="10">
    <source>
        <dbReference type="Google" id="ProtNLM"/>
    </source>
</evidence>
<organism evidence="8 9">
    <name type="scientific">Clavelina lepadiformis</name>
    <name type="common">Light-bulb sea squirt</name>
    <name type="synonym">Ascidia lepadiformis</name>
    <dbReference type="NCBI Taxonomy" id="159417"/>
    <lineage>
        <taxon>Eukaryota</taxon>
        <taxon>Metazoa</taxon>
        <taxon>Chordata</taxon>
        <taxon>Tunicata</taxon>
        <taxon>Ascidiacea</taxon>
        <taxon>Aplousobranchia</taxon>
        <taxon>Clavelinidae</taxon>
        <taxon>Clavelina</taxon>
    </lineage>
</organism>
<keyword evidence="5" id="KW-0539">Nucleus</keyword>
<keyword evidence="9" id="KW-1185">Reference proteome</keyword>
<dbReference type="SUPFAM" id="SSF48452">
    <property type="entry name" value="TPR-like"/>
    <property type="match status" value="2"/>
</dbReference>
<keyword evidence="3" id="KW-0698">rRNA processing</keyword>
<dbReference type="Gene3D" id="1.25.40.10">
    <property type="entry name" value="Tetratricopeptide repeat domain"/>
    <property type="match status" value="2"/>
</dbReference>
<dbReference type="SMART" id="SM00386">
    <property type="entry name" value="HAT"/>
    <property type="match status" value="4"/>
</dbReference>
<evidence type="ECO:0000256" key="3">
    <source>
        <dbReference type="ARBA" id="ARBA00022552"/>
    </source>
</evidence>
<proteinExistence type="inferred from homology"/>
<feature type="domain" description="U3 small nucleolar RNA-associated protein 6 homolog C-terminal" evidence="7">
    <location>
        <begin position="313"/>
        <end position="597"/>
    </location>
</feature>
<evidence type="ECO:0000259" key="7">
    <source>
        <dbReference type="Pfam" id="PF24892"/>
    </source>
</evidence>
<evidence type="ECO:0000259" key="6">
    <source>
        <dbReference type="Pfam" id="PF08640"/>
    </source>
</evidence>
<dbReference type="EMBL" id="CAWYQH010000130">
    <property type="protein sequence ID" value="CAK8692663.1"/>
    <property type="molecule type" value="Genomic_DNA"/>
</dbReference>
<dbReference type="PANTHER" id="PTHR23271">
    <property type="entry name" value="HEPATOCELLULAR CARCINOMA-ASSOCIATED ANTIGEN 66"/>
    <property type="match status" value="1"/>
</dbReference>
<dbReference type="InterPro" id="IPR003107">
    <property type="entry name" value="HAT"/>
</dbReference>
<dbReference type="InterPro" id="IPR056907">
    <property type="entry name" value="UTP6_C"/>
</dbReference>
<feature type="domain" description="U3 small nucleolar RNA-associated protein 6 N-terminal" evidence="6">
    <location>
        <begin position="10"/>
        <end position="91"/>
    </location>
</feature>
<name>A0ABP0GLP0_CLALP</name>
<evidence type="ECO:0000256" key="5">
    <source>
        <dbReference type="ARBA" id="ARBA00023242"/>
    </source>
</evidence>
<accession>A0ABP0GLP0</accession>
<reference evidence="8 9" key="1">
    <citation type="submission" date="2024-02" db="EMBL/GenBank/DDBJ databases">
        <authorList>
            <person name="Daric V."/>
            <person name="Darras S."/>
        </authorList>
    </citation>
    <scope>NUCLEOTIDE SEQUENCE [LARGE SCALE GENOMIC DNA]</scope>
</reference>
<dbReference type="InterPro" id="IPR013949">
    <property type="entry name" value="Utp6"/>
</dbReference>
<protein>
    <recommendedName>
        <fullName evidence="10">U3 small nucleolar RNA-associated protein 6 homolog</fullName>
    </recommendedName>
</protein>
<evidence type="ECO:0000313" key="9">
    <source>
        <dbReference type="Proteomes" id="UP001642483"/>
    </source>
</evidence>
<sequence>MSEYVHRHTEEMLPELEQLQRVGLFSSQEIKAIIKKRTAHEYKLVRRMKDKKDFVSYVQYEINLLALIHKRRGRENYFFKKDEIEYAIVSRIHGLFKKMIFRWPHDLKLWMSHAKFCIKWKKKIQLSKLCTNLLQIHGNKPHMWVLAAKWEMECGDSMDKARALFMQAVKLHPDNKKVWWEFFRAELLFAEKLRRRLKLLTSDENVENVEGSEQLLMSGQAAKIAYRHAVGTISDDVTFHAKFMDIVLDFVATSAFATDVLEEVRQDLKEKFPTDPVVHSTLAKLHLNPKYDKVNSSKLPKTSPGLDRFDRVFSTFEDAVAEVDTQEMWGEYIDCLLSLCGSDAGSNETLGAADADTKPSILQQALKIILKAHNDEKVSADRYPKIIEFLINQGFLQEAEKLADDVCKVKVDAKLLLKKLQLTMLLAIDDDSYTLKTDSLFKEILKHRKMMSLKQELEFWSTWVQWAIAIDDEEQAKNVATKLCVGCRPEALISMQDIFLKWVAVKRGVLASYQIFKSEMCDLRTPSLQLFQSVLHMLTAIPDVKSKSVQDCFEQALSAHGLNCPDLWLQYIGFCQKTGGSLTSKAGELHWRAMKNLKPDLTESFIASYTLLGVQGHV</sequence>
<dbReference type="Pfam" id="PF08640">
    <property type="entry name" value="U3_assoc_6"/>
    <property type="match status" value="1"/>
</dbReference>
<keyword evidence="4" id="KW-0677">Repeat</keyword>
<evidence type="ECO:0000256" key="4">
    <source>
        <dbReference type="ARBA" id="ARBA00022737"/>
    </source>
</evidence>
<evidence type="ECO:0000256" key="1">
    <source>
        <dbReference type="ARBA" id="ARBA00004604"/>
    </source>
</evidence>
<dbReference type="InterPro" id="IPR055347">
    <property type="entry name" value="UTP6_N"/>
</dbReference>
<comment type="similarity">
    <text evidence="2">Belongs to the UTP6 family.</text>
</comment>
<gene>
    <name evidence="8" type="ORF">CVLEPA_LOCUS25915</name>
</gene>
<evidence type="ECO:0000313" key="8">
    <source>
        <dbReference type="EMBL" id="CAK8692663.1"/>
    </source>
</evidence>
<comment type="subcellular location">
    <subcellularLocation>
        <location evidence="1">Nucleus</location>
        <location evidence="1">Nucleolus</location>
    </subcellularLocation>
</comment>